<dbReference type="PROSITE" id="PS00606">
    <property type="entry name" value="KS3_1"/>
    <property type="match status" value="1"/>
</dbReference>
<sequence length="450" mass="49104">MEIKGRKVAVVGMGGVFPTCANLEEFSEKLFSNKSLIREWDKALEQDKKIRSKVSGFVTEKEMNIEPVYSTLLENYPEVFIDLLNRIPDSNLSTADIGSIWAMLASLDAVKMAGWSNNETQSEGTGVVVGSGGAGHEILRHAWHNFFELDKKSRSVGSHTVDRAMVYRDAANVSCLIKNRGVCESIGSACATGLGNIGYAYRLIKFGLQDRVVAGGVEGTSLETFVGFDAMQVLSRGFSPEESSRPFDKDRNGFVCSFGAGIVCLEEYEMAKARGANILAVIDNYHNNSDGDGDMFYPSFNGQQRLWKGLLGETGTKPDVVKAHGTSTPAGDAIELLSIVDCLGSKDYHISAPKSQFGHMLGAAGAVEFITAILMLQKQKVLPCLNANHLNLEQENFQKTDKWQGPTSPLADFRDILPQQSFEKEINYITCLNYGFGGTNSAILISKDNS</sequence>
<evidence type="ECO:0000313" key="19">
    <source>
        <dbReference type="EMBL" id="OAQ41722.1"/>
    </source>
</evidence>
<comment type="caution">
    <text evidence="19">The sequence shown here is derived from an EMBL/GenBank/DDBJ whole genome shotgun (WGS) entry which is preliminary data.</text>
</comment>
<organism evidence="19 20">
    <name type="scientific">Pedobacter psychrophilus</name>
    <dbReference type="NCBI Taxonomy" id="1826909"/>
    <lineage>
        <taxon>Bacteria</taxon>
        <taxon>Pseudomonadati</taxon>
        <taxon>Bacteroidota</taxon>
        <taxon>Sphingobacteriia</taxon>
        <taxon>Sphingobacteriales</taxon>
        <taxon>Sphingobacteriaceae</taxon>
        <taxon>Pedobacter</taxon>
    </lineage>
</organism>
<reference evidence="19 20" key="2">
    <citation type="submission" date="2016-06" db="EMBL/GenBank/DDBJ databases">
        <title>Pedobacter psychrophilus sp. nov., isolated from Antarctic fragmentary rock.</title>
        <authorList>
            <person name="Svec P."/>
        </authorList>
    </citation>
    <scope>NUCLEOTIDE SEQUENCE [LARGE SCALE GENOMIC DNA]</scope>
    <source>
        <strain evidence="19 20">CCM 8644</strain>
    </source>
</reference>
<keyword evidence="6" id="KW-0444">Lipid biosynthesis</keyword>
<gene>
    <name evidence="19" type="ORF">A5893_01005</name>
</gene>
<proteinExistence type="inferred from homology"/>
<evidence type="ECO:0000256" key="15">
    <source>
        <dbReference type="ARBA" id="ARBA00048121"/>
    </source>
</evidence>
<evidence type="ECO:0000256" key="13">
    <source>
        <dbReference type="ARBA" id="ARBA00041620"/>
    </source>
</evidence>
<dbReference type="AlphaFoldDB" id="A0A179DLP0"/>
<evidence type="ECO:0000256" key="6">
    <source>
        <dbReference type="ARBA" id="ARBA00022516"/>
    </source>
</evidence>
<keyword evidence="20" id="KW-1185">Reference proteome</keyword>
<keyword evidence="7 17" id="KW-0808">Transferase</keyword>
<evidence type="ECO:0000256" key="3">
    <source>
        <dbReference type="ARBA" id="ARBA00011738"/>
    </source>
</evidence>
<dbReference type="PROSITE" id="PS52004">
    <property type="entry name" value="KS3_2"/>
    <property type="match status" value="1"/>
</dbReference>
<dbReference type="SUPFAM" id="SSF53901">
    <property type="entry name" value="Thiolase-like"/>
    <property type="match status" value="2"/>
</dbReference>
<dbReference type="STRING" id="1826909.A5893_01005"/>
<comment type="catalytic activity">
    <reaction evidence="16">
        <text>a fatty acyl-[ACP] + malonyl-[ACP] + H(+) = a 3-oxoacyl-[ACP] + holo-[ACP] + CO2</text>
        <dbReference type="Rhea" id="RHEA:22836"/>
        <dbReference type="Rhea" id="RHEA-COMP:9623"/>
        <dbReference type="Rhea" id="RHEA-COMP:9685"/>
        <dbReference type="Rhea" id="RHEA-COMP:9916"/>
        <dbReference type="Rhea" id="RHEA-COMP:14125"/>
        <dbReference type="ChEBI" id="CHEBI:15378"/>
        <dbReference type="ChEBI" id="CHEBI:16526"/>
        <dbReference type="ChEBI" id="CHEBI:64479"/>
        <dbReference type="ChEBI" id="CHEBI:78449"/>
        <dbReference type="ChEBI" id="CHEBI:78776"/>
        <dbReference type="ChEBI" id="CHEBI:138651"/>
        <dbReference type="EC" id="2.3.1.41"/>
    </reaction>
    <physiologicalReaction direction="left-to-right" evidence="16">
        <dbReference type="Rhea" id="RHEA:22837"/>
    </physiologicalReaction>
</comment>
<evidence type="ECO:0000256" key="9">
    <source>
        <dbReference type="ARBA" id="ARBA00023098"/>
    </source>
</evidence>
<evidence type="ECO:0000256" key="4">
    <source>
        <dbReference type="ARBA" id="ARBA00013191"/>
    </source>
</evidence>
<evidence type="ECO:0000256" key="5">
    <source>
        <dbReference type="ARBA" id="ARBA00022490"/>
    </source>
</evidence>
<evidence type="ECO:0000256" key="7">
    <source>
        <dbReference type="ARBA" id="ARBA00022679"/>
    </source>
</evidence>
<protein>
    <recommendedName>
        <fullName evidence="12">3-oxoacyl-[acyl-carrier-protein] synthase 1</fullName>
        <ecNumber evidence="4">2.3.1.41</ecNumber>
    </recommendedName>
    <alternativeName>
        <fullName evidence="13">3-oxoacyl-[acyl-carrier-protein] synthase I</fullName>
    </alternativeName>
    <alternativeName>
        <fullName evidence="14">Beta-ketoacyl-ACP synthase I</fullName>
    </alternativeName>
</protein>
<keyword evidence="8" id="KW-0276">Fatty acid metabolism</keyword>
<comment type="subunit">
    <text evidence="3">Homodimer.</text>
</comment>
<dbReference type="GO" id="GO:0004315">
    <property type="term" value="F:3-oxoacyl-[acyl-carrier-protein] synthase activity"/>
    <property type="evidence" value="ECO:0007669"/>
    <property type="project" value="UniProtKB-EC"/>
</dbReference>
<comment type="subcellular location">
    <subcellularLocation>
        <location evidence="1">Cytoplasm</location>
    </subcellularLocation>
</comment>
<name>A0A179DLP0_9SPHI</name>
<dbReference type="RefSeq" id="WP_068820753.1">
    <property type="nucleotide sequence ID" value="NZ_LWHJ01000011.1"/>
</dbReference>
<dbReference type="GO" id="GO:0006633">
    <property type="term" value="P:fatty acid biosynthetic process"/>
    <property type="evidence" value="ECO:0007669"/>
    <property type="project" value="UniProtKB-KW"/>
</dbReference>
<reference evidence="19 20" key="1">
    <citation type="submission" date="2016-04" db="EMBL/GenBank/DDBJ databases">
        <authorList>
            <person name="Evans L.H."/>
            <person name="Alamgir A."/>
            <person name="Owens N."/>
            <person name="Weber N.D."/>
            <person name="Virtaneva K."/>
            <person name="Barbian K."/>
            <person name="Babar A."/>
            <person name="Rosenke K."/>
        </authorList>
    </citation>
    <scope>NUCLEOTIDE SEQUENCE [LARGE SCALE GENOMIC DNA]</scope>
    <source>
        <strain evidence="19 20">CCM 8644</strain>
    </source>
</reference>
<evidence type="ECO:0000256" key="1">
    <source>
        <dbReference type="ARBA" id="ARBA00004496"/>
    </source>
</evidence>
<keyword evidence="11" id="KW-0012">Acyltransferase</keyword>
<feature type="domain" description="Ketosynthase family 3 (KS3)" evidence="18">
    <location>
        <begin position="5"/>
        <end position="447"/>
    </location>
</feature>
<dbReference type="SMART" id="SM00825">
    <property type="entry name" value="PKS_KS"/>
    <property type="match status" value="1"/>
</dbReference>
<evidence type="ECO:0000256" key="14">
    <source>
        <dbReference type="ARBA" id="ARBA00042143"/>
    </source>
</evidence>
<dbReference type="EMBL" id="LWHJ01000011">
    <property type="protein sequence ID" value="OAQ41722.1"/>
    <property type="molecule type" value="Genomic_DNA"/>
</dbReference>
<dbReference type="Gene3D" id="3.40.47.10">
    <property type="match status" value="2"/>
</dbReference>
<comment type="similarity">
    <text evidence="2 17">Belongs to the thiolase-like superfamily. Beta-ketoacyl-ACP synthases family.</text>
</comment>
<evidence type="ECO:0000256" key="8">
    <source>
        <dbReference type="ARBA" id="ARBA00022832"/>
    </source>
</evidence>
<keyword evidence="9" id="KW-0443">Lipid metabolism</keyword>
<evidence type="ECO:0000259" key="18">
    <source>
        <dbReference type="PROSITE" id="PS52004"/>
    </source>
</evidence>
<evidence type="ECO:0000313" key="20">
    <source>
        <dbReference type="Proteomes" id="UP000078459"/>
    </source>
</evidence>
<dbReference type="InterPro" id="IPR018201">
    <property type="entry name" value="Ketoacyl_synth_AS"/>
</dbReference>
<comment type="catalytic activity">
    <reaction evidence="15">
        <text>(3Z)-decenoyl-[ACP] + malonyl-[ACP] + H(+) = 3-oxo-(5Z)-dodecenoyl-[ACP] + holo-[ACP] + CO2</text>
        <dbReference type="Rhea" id="RHEA:54940"/>
        <dbReference type="Rhea" id="RHEA-COMP:9623"/>
        <dbReference type="Rhea" id="RHEA-COMP:9685"/>
        <dbReference type="Rhea" id="RHEA-COMP:9927"/>
        <dbReference type="Rhea" id="RHEA-COMP:14042"/>
        <dbReference type="ChEBI" id="CHEBI:15378"/>
        <dbReference type="ChEBI" id="CHEBI:16526"/>
        <dbReference type="ChEBI" id="CHEBI:64479"/>
        <dbReference type="ChEBI" id="CHEBI:78449"/>
        <dbReference type="ChEBI" id="CHEBI:78798"/>
        <dbReference type="ChEBI" id="CHEBI:138410"/>
    </reaction>
    <physiologicalReaction direction="left-to-right" evidence="15">
        <dbReference type="Rhea" id="RHEA:54941"/>
    </physiologicalReaction>
</comment>
<evidence type="ECO:0000256" key="11">
    <source>
        <dbReference type="ARBA" id="ARBA00023315"/>
    </source>
</evidence>
<evidence type="ECO:0000256" key="16">
    <source>
        <dbReference type="ARBA" id="ARBA00048506"/>
    </source>
</evidence>
<dbReference type="Pfam" id="PF00109">
    <property type="entry name" value="ketoacyl-synt"/>
    <property type="match status" value="1"/>
</dbReference>
<evidence type="ECO:0000256" key="12">
    <source>
        <dbReference type="ARBA" id="ARBA00039450"/>
    </source>
</evidence>
<dbReference type="GO" id="GO:0005829">
    <property type="term" value="C:cytosol"/>
    <property type="evidence" value="ECO:0007669"/>
    <property type="project" value="TreeGrafter"/>
</dbReference>
<dbReference type="InterPro" id="IPR020841">
    <property type="entry name" value="PKS_Beta-ketoAc_synthase_dom"/>
</dbReference>
<accession>A0A179DLP0</accession>
<keyword evidence="5" id="KW-0963">Cytoplasm</keyword>
<evidence type="ECO:0000256" key="10">
    <source>
        <dbReference type="ARBA" id="ARBA00023160"/>
    </source>
</evidence>
<dbReference type="EC" id="2.3.1.41" evidence="4"/>
<dbReference type="InterPro" id="IPR014031">
    <property type="entry name" value="Ketoacyl_synth_C"/>
</dbReference>
<dbReference type="PANTHER" id="PTHR11712:SF306">
    <property type="entry name" value="3-OXOACYL-[ACYL-CARRIER-PROTEIN] SYNTHASE 1"/>
    <property type="match status" value="1"/>
</dbReference>
<dbReference type="Proteomes" id="UP000078459">
    <property type="component" value="Unassembled WGS sequence"/>
</dbReference>
<dbReference type="PANTHER" id="PTHR11712">
    <property type="entry name" value="POLYKETIDE SYNTHASE-RELATED"/>
    <property type="match status" value="1"/>
</dbReference>
<dbReference type="CDD" id="cd00834">
    <property type="entry name" value="KAS_I_II"/>
    <property type="match status" value="1"/>
</dbReference>
<dbReference type="Pfam" id="PF02801">
    <property type="entry name" value="Ketoacyl-synt_C"/>
    <property type="match status" value="1"/>
</dbReference>
<evidence type="ECO:0000256" key="2">
    <source>
        <dbReference type="ARBA" id="ARBA00008467"/>
    </source>
</evidence>
<evidence type="ECO:0000256" key="17">
    <source>
        <dbReference type="RuleBase" id="RU003694"/>
    </source>
</evidence>
<keyword evidence="10" id="KW-0275">Fatty acid biosynthesis</keyword>
<dbReference type="OrthoDB" id="9808669at2"/>
<dbReference type="InterPro" id="IPR000794">
    <property type="entry name" value="Beta-ketoacyl_synthase"/>
</dbReference>
<dbReference type="InterPro" id="IPR014030">
    <property type="entry name" value="Ketoacyl_synth_N"/>
</dbReference>
<dbReference type="InterPro" id="IPR016039">
    <property type="entry name" value="Thiolase-like"/>
</dbReference>